<protein>
    <submittedName>
        <fullName evidence="1">Uncharacterized protein</fullName>
    </submittedName>
</protein>
<evidence type="ECO:0000313" key="2">
    <source>
        <dbReference type="Proteomes" id="UP000189670"/>
    </source>
</evidence>
<reference evidence="2" key="1">
    <citation type="submission" date="2012-11" db="EMBL/GenBank/DDBJ databases">
        <authorList>
            <person name="Lucero-Rivera Y.E."/>
            <person name="Tovar-Ramirez D."/>
        </authorList>
    </citation>
    <scope>NUCLEOTIDE SEQUENCE [LARGE SCALE GENOMIC DNA]</scope>
    <source>
        <strain evidence="2">Araruama</strain>
    </source>
</reference>
<organism evidence="1 2">
    <name type="scientific">Candidatus Magnetoglobus multicellularis str. Araruama</name>
    <dbReference type="NCBI Taxonomy" id="890399"/>
    <lineage>
        <taxon>Bacteria</taxon>
        <taxon>Pseudomonadati</taxon>
        <taxon>Thermodesulfobacteriota</taxon>
        <taxon>Desulfobacteria</taxon>
        <taxon>Desulfobacterales</taxon>
        <taxon>Desulfobacteraceae</taxon>
        <taxon>Candidatus Magnetoglobus</taxon>
    </lineage>
</organism>
<dbReference type="EMBL" id="ATBP01000245">
    <property type="protein sequence ID" value="ETR71627.1"/>
    <property type="molecule type" value="Genomic_DNA"/>
</dbReference>
<gene>
    <name evidence="1" type="ORF">OMM_07990</name>
</gene>
<proteinExistence type="predicted"/>
<comment type="caution">
    <text evidence="1">The sequence shown here is derived from an EMBL/GenBank/DDBJ whole genome shotgun (WGS) entry which is preliminary data.</text>
</comment>
<name>A0A1V1P9Q9_9BACT</name>
<dbReference type="AlphaFoldDB" id="A0A1V1P9Q9"/>
<evidence type="ECO:0000313" key="1">
    <source>
        <dbReference type="EMBL" id="ETR71627.1"/>
    </source>
</evidence>
<dbReference type="Proteomes" id="UP000189670">
    <property type="component" value="Unassembled WGS sequence"/>
</dbReference>
<sequence>MQSKLVLTGQETVFDINVNDLSDGYLILSPTIVQSVCVLKTIPFTIKSLAKCKDLKKLVLPDALPPKIGEIGRRRVLYYLIFEIRSPC</sequence>
<accession>A0A1V1P9Q9</accession>